<keyword evidence="1" id="KW-0472">Membrane</keyword>
<evidence type="ECO:0000313" key="5">
    <source>
        <dbReference type="Proteomes" id="UP000663067"/>
    </source>
</evidence>
<dbReference type="AlphaFoldDB" id="A0A2N5IQJ1"/>
<keyword evidence="1" id="KW-1133">Transmembrane helix</keyword>
<reference evidence="2 4" key="1">
    <citation type="submission" date="2017-07" db="EMBL/GenBank/DDBJ databases">
        <title>Bifidobacterium novel species.</title>
        <authorList>
            <person name="Lugli G.A."/>
            <person name="Milani C."/>
            <person name="Duranti S."/>
            <person name="Mangifesta M."/>
        </authorList>
    </citation>
    <scope>NUCLEOTIDE SEQUENCE [LARGE SCALE GENOMIC DNA]</scope>
    <source>
        <strain evidence="2 4">45</strain>
    </source>
</reference>
<evidence type="ECO:0000313" key="3">
    <source>
        <dbReference type="EMBL" id="QSY57276.1"/>
    </source>
</evidence>
<evidence type="ECO:0000313" key="4">
    <source>
        <dbReference type="Proteomes" id="UP000234855"/>
    </source>
</evidence>
<keyword evidence="5" id="KW-1185">Reference proteome</keyword>
<dbReference type="RefSeq" id="WP_101626305.1">
    <property type="nucleotide sequence ID" value="NZ_CP071591.1"/>
</dbReference>
<dbReference type="Proteomes" id="UP000663067">
    <property type="component" value="Chromosome"/>
</dbReference>
<dbReference type="Proteomes" id="UP000234855">
    <property type="component" value="Unassembled WGS sequence"/>
</dbReference>
<feature type="transmembrane region" description="Helical" evidence="1">
    <location>
        <begin position="20"/>
        <end position="45"/>
    </location>
</feature>
<dbReference type="EMBL" id="CP071591">
    <property type="protein sequence ID" value="QSY57276.1"/>
    <property type="molecule type" value="Genomic_DNA"/>
</dbReference>
<keyword evidence="1" id="KW-0812">Transmembrane</keyword>
<sequence>MNKLLNHIFKDWTLEEFTGLLFALIALAAATGLIATIGLIGYTIATGNDQPKQTTIQKIETTGDIKRFCIEIKTGDHIDAIDCELIDPMTGGVAK</sequence>
<evidence type="ECO:0000313" key="2">
    <source>
        <dbReference type="EMBL" id="PLS24230.1"/>
    </source>
</evidence>
<dbReference type="EMBL" id="NMWV01000025">
    <property type="protein sequence ID" value="PLS24230.1"/>
    <property type="molecule type" value="Genomic_DNA"/>
</dbReference>
<evidence type="ECO:0000256" key="1">
    <source>
        <dbReference type="SAM" id="Phobius"/>
    </source>
</evidence>
<protein>
    <submittedName>
        <fullName evidence="2">Tight junction protein ZO-3</fullName>
    </submittedName>
</protein>
<organism evidence="2 4">
    <name type="scientific">Bifidobacterium imperatoris</name>
    <dbReference type="NCBI Taxonomy" id="2020965"/>
    <lineage>
        <taxon>Bacteria</taxon>
        <taxon>Bacillati</taxon>
        <taxon>Actinomycetota</taxon>
        <taxon>Actinomycetes</taxon>
        <taxon>Bifidobacteriales</taxon>
        <taxon>Bifidobacteriaceae</taxon>
        <taxon>Bifidobacterium</taxon>
    </lineage>
</organism>
<proteinExistence type="predicted"/>
<accession>A0A2N5IQJ1</accession>
<reference evidence="3 5" key="2">
    <citation type="submission" date="2021-03" db="EMBL/GenBank/DDBJ databases">
        <title>Genome sequencing of Bifidobacterium imperatoris JCM 32708.</title>
        <authorList>
            <person name="Kim J."/>
        </authorList>
    </citation>
    <scope>NUCLEOTIDE SEQUENCE [LARGE SCALE GENOMIC DNA]</scope>
    <source>
        <strain evidence="3 5">JCM 32708</strain>
    </source>
</reference>
<name>A0A2N5IQJ1_9BIFI</name>
<gene>
    <name evidence="3" type="ORF">BLI708_08525</name>
    <name evidence="2" type="ORF">Tam1G_1807</name>
</gene>